<feature type="region of interest" description="Disordered" evidence="6">
    <location>
        <begin position="574"/>
        <end position="646"/>
    </location>
</feature>
<gene>
    <name evidence="9" type="ORF">BO70DRAFT_298417</name>
</gene>
<evidence type="ECO:0000256" key="1">
    <source>
        <dbReference type="ARBA" id="ARBA00006192"/>
    </source>
</evidence>
<evidence type="ECO:0000256" key="5">
    <source>
        <dbReference type="PROSITE-ProRule" id="PRU00708"/>
    </source>
</evidence>
<evidence type="ECO:0000256" key="2">
    <source>
        <dbReference type="ARBA" id="ARBA00022737"/>
    </source>
</evidence>
<comment type="similarity">
    <text evidence="1">Belongs to the CCM1 family.</text>
</comment>
<keyword evidence="10" id="KW-1185">Reference proteome</keyword>
<sequence length="646" mass="73648">MPRPTVILGGLWSCLCASSSVATLHCARYSLLSEKRLLKRSSSVLRGSLSSFPRRCHGTLYPRPRQQTLEIVEEDGNYSEKNGHGAPRNDGVSSMRIKSSAPESFEELSTSRLEHMLQERVTKNPSIPGAMQILRYLIQVRGVNPETRHYRCLILAHSDPNYGSPQVVLDLLKEMEGNGIPADSATLHAVLQVLAVHPDYLLRQDIVRTLRHRWLTLSPAGWHFLVAGLIREHQFELALDHIEQMERKGSVVENWLPSLLIYYICDYKEFDEVLRLMRSRTSRGHDISLELWSYVLDMASAASHHETTRYIWRKMVELKYLQPSDQTCENVLKVAAKAGDVVLAGSVMRFLVDAKVPLKLEYYERVVKAHVMSGDLRSGFQILCQMHMTGISLEPSSTLAIYNHLTKHKTTPRDAWRMLKDLKASKRDIPIECAEVIFEVCGHFASENPHWALEGIALYKELYALCPDKVNVSVYNVLIDMCRQARNVDAGMFVVEEIAALGVVPDQTTFEYLIMMCLETGNFESAYNYFEDMLAHDALPRPEICTDIRKICGKSRDHFATRLRYHSRIMDGARDDGINDTHHESPRTEHSSSLDTGARWAREKEQKKKTRRKIACERAQEEEGWLDYEPGGLIPEDQLAAKKDDK</sequence>
<dbReference type="PROSITE" id="PS51375">
    <property type="entry name" value="PPR"/>
    <property type="match status" value="2"/>
</dbReference>
<dbReference type="InterPro" id="IPR011990">
    <property type="entry name" value="TPR-like_helical_dom_sf"/>
</dbReference>
<dbReference type="InterPro" id="IPR057027">
    <property type="entry name" value="TPR_mt"/>
</dbReference>
<evidence type="ECO:0000256" key="6">
    <source>
        <dbReference type="SAM" id="MobiDB-lite"/>
    </source>
</evidence>
<proteinExistence type="inferred from homology"/>
<evidence type="ECO:0000256" key="3">
    <source>
        <dbReference type="ARBA" id="ARBA00044493"/>
    </source>
</evidence>
<accession>A0A317VB98</accession>
<feature type="signal peptide" evidence="7">
    <location>
        <begin position="1"/>
        <end position="22"/>
    </location>
</feature>
<keyword evidence="2" id="KW-0677">Repeat</keyword>
<dbReference type="PANTHER" id="PTHR47447">
    <property type="entry name" value="OS03G0856100 PROTEIN"/>
    <property type="match status" value="1"/>
</dbReference>
<evidence type="ECO:0000313" key="9">
    <source>
        <dbReference type="EMBL" id="PWY71634.1"/>
    </source>
</evidence>
<feature type="domain" description="Pentatricopeptide repeat-containing protein-mitochondrial" evidence="8">
    <location>
        <begin position="326"/>
        <end position="444"/>
    </location>
</feature>
<dbReference type="InterPro" id="IPR002885">
    <property type="entry name" value="PPR_rpt"/>
</dbReference>
<feature type="chain" id="PRO_5016452511" evidence="7">
    <location>
        <begin position="23"/>
        <end position="646"/>
    </location>
</feature>
<evidence type="ECO:0000313" key="10">
    <source>
        <dbReference type="Proteomes" id="UP000247233"/>
    </source>
</evidence>
<reference evidence="9 10" key="1">
    <citation type="submission" date="2016-12" db="EMBL/GenBank/DDBJ databases">
        <title>The genomes of Aspergillus section Nigri reveals drivers in fungal speciation.</title>
        <authorList>
            <consortium name="DOE Joint Genome Institute"/>
            <person name="Vesth T.C."/>
            <person name="Nybo J."/>
            <person name="Theobald S."/>
            <person name="Brandl J."/>
            <person name="Frisvad J.C."/>
            <person name="Nielsen K.F."/>
            <person name="Lyhne E.K."/>
            <person name="Kogle M.E."/>
            <person name="Kuo A."/>
            <person name="Riley R."/>
            <person name="Clum A."/>
            <person name="Nolan M."/>
            <person name="Lipzen A."/>
            <person name="Salamov A."/>
            <person name="Henrissat B."/>
            <person name="Wiebenga A."/>
            <person name="De Vries R.P."/>
            <person name="Grigoriev I.V."/>
            <person name="Mortensen U.H."/>
            <person name="Andersen M.R."/>
            <person name="Baker S.E."/>
        </authorList>
    </citation>
    <scope>NUCLEOTIDE SEQUENCE [LARGE SCALE GENOMIC DNA]</scope>
    <source>
        <strain evidence="9 10">CBS 117.55</strain>
    </source>
</reference>
<dbReference type="EMBL" id="MSFL01000027">
    <property type="protein sequence ID" value="PWY71634.1"/>
    <property type="molecule type" value="Genomic_DNA"/>
</dbReference>
<comment type="function">
    <text evidence="3">Regulates mitochondrial small subunit maturation by controlling 15S rRNA 5'-end processing. Localizes to the 5' precursor of the 15S rRNA in a position that is subsequently occupied by mS47 in the mature yeast mtSSU. Uses structure and sequence-specific RNA recognition, binding to a single-stranded region of the precursor and specifically recognizing bases -6 to -1. The exchange of Ccm1 for mS47 is coupled to the irreversible removal of precursor rRNA that is accompanied by conformational changes of the mitoribosomal proteins uS5m and mS26. These conformational changes signal completion of 5'-end rRNA processing through protection of the mature 5'-end of the 15S rRNA and stabilization of mS47. The removal of the 5' precursor together with the dissociation of Ccm1 may be catalyzed by the 5'-3' exoribonuclease Pet127. Involved in the specific removal of group I introns in mitochondrial encoded transcripts.</text>
</comment>
<dbReference type="AlphaFoldDB" id="A0A317VB98"/>
<feature type="repeat" description="PPR" evidence="5">
    <location>
        <begin position="506"/>
        <end position="540"/>
    </location>
</feature>
<dbReference type="Pfam" id="PF23276">
    <property type="entry name" value="TPR_24"/>
    <property type="match status" value="1"/>
</dbReference>
<dbReference type="Gene3D" id="1.25.40.10">
    <property type="entry name" value="Tetratricopeptide repeat domain"/>
    <property type="match status" value="3"/>
</dbReference>
<comment type="caution">
    <text evidence="9">The sequence shown here is derived from an EMBL/GenBank/DDBJ whole genome shotgun (WGS) entry which is preliminary data.</text>
</comment>
<dbReference type="RefSeq" id="XP_025396226.1">
    <property type="nucleotide sequence ID" value="XM_025539604.1"/>
</dbReference>
<keyword evidence="7" id="KW-0732">Signal</keyword>
<dbReference type="VEuPathDB" id="FungiDB:BO70DRAFT_298417"/>
<feature type="compositionally biased region" description="Basic and acidic residues" evidence="6">
    <location>
        <begin position="574"/>
        <end position="592"/>
    </location>
</feature>
<feature type="region of interest" description="Disordered" evidence="6">
    <location>
        <begin position="75"/>
        <end position="99"/>
    </location>
</feature>
<evidence type="ECO:0000256" key="4">
    <source>
        <dbReference type="ARBA" id="ARBA00044511"/>
    </source>
</evidence>
<dbReference type="STRING" id="1448321.A0A317VB98"/>
<name>A0A317VB98_9EURO</name>
<feature type="repeat" description="PPR" evidence="5">
    <location>
        <begin position="471"/>
        <end position="505"/>
    </location>
</feature>
<organism evidence="9 10">
    <name type="scientific">Aspergillus heteromorphus CBS 117.55</name>
    <dbReference type="NCBI Taxonomy" id="1448321"/>
    <lineage>
        <taxon>Eukaryota</taxon>
        <taxon>Fungi</taxon>
        <taxon>Dikarya</taxon>
        <taxon>Ascomycota</taxon>
        <taxon>Pezizomycotina</taxon>
        <taxon>Eurotiomycetes</taxon>
        <taxon>Eurotiomycetidae</taxon>
        <taxon>Eurotiales</taxon>
        <taxon>Aspergillaceae</taxon>
        <taxon>Aspergillus</taxon>
        <taxon>Aspergillus subgen. Circumdati</taxon>
    </lineage>
</organism>
<evidence type="ECO:0000259" key="8">
    <source>
        <dbReference type="Pfam" id="PF23276"/>
    </source>
</evidence>
<dbReference type="OrthoDB" id="747253at2759"/>
<dbReference type="Pfam" id="PF13812">
    <property type="entry name" value="PPR_3"/>
    <property type="match status" value="1"/>
</dbReference>
<evidence type="ECO:0000256" key="7">
    <source>
        <dbReference type="SAM" id="SignalP"/>
    </source>
</evidence>
<comment type="subunit">
    <text evidence="4">Binds to mitochondrial small subunit 15S rRNA.</text>
</comment>
<dbReference type="PANTHER" id="PTHR47447:SF17">
    <property type="entry name" value="OS12G0638900 PROTEIN"/>
    <property type="match status" value="1"/>
</dbReference>
<protein>
    <submittedName>
        <fullName evidence="9">Pentatricopeptide repeat protein</fullName>
    </submittedName>
</protein>
<dbReference type="Proteomes" id="UP000247233">
    <property type="component" value="Unassembled WGS sequence"/>
</dbReference>
<dbReference type="GeneID" id="37061841"/>